<evidence type="ECO:0000313" key="3">
    <source>
        <dbReference type="Proteomes" id="UP000028715"/>
    </source>
</evidence>
<dbReference type="EMBL" id="JPRL01000001">
    <property type="protein sequence ID" value="KFF05701.1"/>
    <property type="molecule type" value="Genomic_DNA"/>
</dbReference>
<dbReference type="Gene3D" id="3.40.50.1820">
    <property type="entry name" value="alpha/beta hydrolase"/>
    <property type="match status" value="1"/>
</dbReference>
<dbReference type="InterPro" id="IPR029058">
    <property type="entry name" value="AB_hydrolase_fold"/>
</dbReference>
<protein>
    <recommendedName>
        <fullName evidence="1">AB hydrolase-1 domain-containing protein</fullName>
    </recommendedName>
</protein>
<feature type="domain" description="AB hydrolase-1" evidence="1">
    <location>
        <begin position="9"/>
        <end position="207"/>
    </location>
</feature>
<comment type="caution">
    <text evidence="2">The sequence shown here is derived from an EMBL/GenBank/DDBJ whole genome shotgun (WGS) entry which is preliminary data.</text>
</comment>
<evidence type="ECO:0000259" key="1">
    <source>
        <dbReference type="Pfam" id="PF12697"/>
    </source>
</evidence>
<keyword evidence="3" id="KW-1185">Reference proteome</keyword>
<accession>A0A085ZMN7</accession>
<proteinExistence type="predicted"/>
<dbReference type="Pfam" id="PF12697">
    <property type="entry name" value="Abhydrolase_6"/>
    <property type="match status" value="1"/>
</dbReference>
<gene>
    <name evidence="2" type="ORF">IW19_09300</name>
</gene>
<dbReference type="AlphaFoldDB" id="A0A085ZMN7"/>
<dbReference type="eggNOG" id="COG2267">
    <property type="taxonomic scope" value="Bacteria"/>
</dbReference>
<dbReference type="Proteomes" id="UP000028715">
    <property type="component" value="Unassembled WGS sequence"/>
</dbReference>
<organism evidence="2 3">
    <name type="scientific">Flavobacterium reichenbachii</name>
    <dbReference type="NCBI Taxonomy" id="362418"/>
    <lineage>
        <taxon>Bacteria</taxon>
        <taxon>Pseudomonadati</taxon>
        <taxon>Bacteroidota</taxon>
        <taxon>Flavobacteriia</taxon>
        <taxon>Flavobacteriales</taxon>
        <taxon>Flavobacteriaceae</taxon>
        <taxon>Flavobacterium</taxon>
    </lineage>
</organism>
<reference evidence="2 3" key="1">
    <citation type="submission" date="2014-07" db="EMBL/GenBank/DDBJ databases">
        <title>Genome of Flavobacterium reichenbachii LMG 25512.</title>
        <authorList>
            <person name="Stropko S.J."/>
            <person name="Pipes S.E."/>
            <person name="Newman J.D."/>
        </authorList>
    </citation>
    <scope>NUCLEOTIDE SEQUENCE [LARGE SCALE GENOMIC DNA]</scope>
    <source>
        <strain evidence="2 3">LMG 25512</strain>
    </source>
</reference>
<dbReference type="SUPFAM" id="SSF53474">
    <property type="entry name" value="alpha/beta-Hydrolases"/>
    <property type="match status" value="1"/>
</dbReference>
<sequence length="261" mass="30919">MYLSNNQTIVFISGAFMSHHYWEQWIVFFESKGYKAIAPPWLYKNDTAENLREQSLYDKIGSINLSELLSYYKEIIELLPEKPILIGHSYGGLIVQLLIQQDLGAAGICINSFPPAGFTLSKFSFYKTIFSFSCSLFSGQKTFLLSFKNWKHIYFNNNAAETQQYSYEKYLIPESKIIFRDLFFKNTSINFKRRHVPLFFISFSEDKIISPKLVFWNFKKYKNFHSITCYKEFQNKNHFIILDPQWKVTAQYTAQWLEKIF</sequence>
<dbReference type="RefSeq" id="WP_035683347.1">
    <property type="nucleotide sequence ID" value="NZ_JPRL01000001.1"/>
</dbReference>
<dbReference type="InterPro" id="IPR000073">
    <property type="entry name" value="AB_hydrolase_1"/>
</dbReference>
<dbReference type="STRING" id="362418.IW19_09300"/>
<name>A0A085ZMN7_9FLAO</name>
<evidence type="ECO:0000313" key="2">
    <source>
        <dbReference type="EMBL" id="KFF05701.1"/>
    </source>
</evidence>